<dbReference type="Proteomes" id="UP000565441">
    <property type="component" value="Unassembled WGS sequence"/>
</dbReference>
<dbReference type="OrthoDB" id="2337158at2759"/>
<dbReference type="AlphaFoldDB" id="A0A8H5HL74"/>
<gene>
    <name evidence="2" type="ORF">D9615_000897</name>
</gene>
<accession>A0A8H5HL74</accession>
<evidence type="ECO:0000256" key="1">
    <source>
        <dbReference type="SAM" id="MobiDB-lite"/>
    </source>
</evidence>
<evidence type="ECO:0000313" key="2">
    <source>
        <dbReference type="EMBL" id="KAF5385121.1"/>
    </source>
</evidence>
<feature type="region of interest" description="Disordered" evidence="1">
    <location>
        <begin position="339"/>
        <end position="385"/>
    </location>
</feature>
<proteinExistence type="predicted"/>
<reference evidence="2 3" key="1">
    <citation type="journal article" date="2020" name="ISME J.">
        <title>Uncovering the hidden diversity of litter-decomposition mechanisms in mushroom-forming fungi.</title>
        <authorList>
            <person name="Floudas D."/>
            <person name="Bentzer J."/>
            <person name="Ahren D."/>
            <person name="Johansson T."/>
            <person name="Persson P."/>
            <person name="Tunlid A."/>
        </authorList>
    </citation>
    <scope>NUCLEOTIDE SEQUENCE [LARGE SCALE GENOMIC DNA]</scope>
    <source>
        <strain evidence="2 3">CBS 661.87</strain>
    </source>
</reference>
<comment type="caution">
    <text evidence="2">The sequence shown here is derived from an EMBL/GenBank/DDBJ whole genome shotgun (WGS) entry which is preliminary data.</text>
</comment>
<feature type="region of interest" description="Disordered" evidence="1">
    <location>
        <begin position="73"/>
        <end position="92"/>
    </location>
</feature>
<dbReference type="EMBL" id="JAACJP010000004">
    <property type="protein sequence ID" value="KAF5385121.1"/>
    <property type="molecule type" value="Genomic_DNA"/>
</dbReference>
<protein>
    <submittedName>
        <fullName evidence="2">Uncharacterized protein</fullName>
    </submittedName>
</protein>
<sequence length="483" mass="52923">MKSTTEGRDGAVERELSNHQRGIVDTCFEEGQFESAIALMEQLRTSNAKPAVSHVRQLIYIALQPEHPPAVKEMASTDVPSSPSKAALKKGIPSGPAVHAARRLLSSYAITNLPATIARALPCYEDPRKDQGPHNLDGSLESVIGPQSMCIPMAKSCWHILTEDFTQHGPSYSLPSGKGKKRAHHSDSADEAITGNAVVGPDAWPVLDWLLLLFEQDEMLTAACGSGRFSDLLLQQIPCPRSDSGPRWDTEVPLRIVFYCLEEEDLRRQALGTRLMTLLINLSYAGLLDLPIFVSSVYSRLTATELEKLPALFSGLSPSLAVHRFKVLLCQKLLTDSRHATHREARPQPQIRAQPRALRQTRTESSMKSISDESVKPPTSSAQLNKTTMPGYAEIQRLVEMKVSPFSANVSSSFVLRIKFELLTSYGMLQSAASSAEKDAEWLAALRGGRIAHTSDLAFGSDDLEGGESGAFRTTFQSILSTW</sequence>
<organism evidence="2 3">
    <name type="scientific">Tricholomella constricta</name>
    <dbReference type="NCBI Taxonomy" id="117010"/>
    <lineage>
        <taxon>Eukaryota</taxon>
        <taxon>Fungi</taxon>
        <taxon>Dikarya</taxon>
        <taxon>Basidiomycota</taxon>
        <taxon>Agaricomycotina</taxon>
        <taxon>Agaricomycetes</taxon>
        <taxon>Agaricomycetidae</taxon>
        <taxon>Agaricales</taxon>
        <taxon>Tricholomatineae</taxon>
        <taxon>Lyophyllaceae</taxon>
        <taxon>Tricholomella</taxon>
    </lineage>
</organism>
<keyword evidence="3" id="KW-1185">Reference proteome</keyword>
<evidence type="ECO:0000313" key="3">
    <source>
        <dbReference type="Proteomes" id="UP000565441"/>
    </source>
</evidence>
<name>A0A8H5HL74_9AGAR</name>